<dbReference type="AlphaFoldDB" id="A0A0A9CQF1"/>
<reference evidence="2" key="2">
    <citation type="journal article" date="2015" name="Data Brief">
        <title>Shoot transcriptome of the giant reed, Arundo donax.</title>
        <authorList>
            <person name="Barrero R.A."/>
            <person name="Guerrero F.D."/>
            <person name="Moolhuijzen P."/>
            <person name="Goolsby J.A."/>
            <person name="Tidwell J."/>
            <person name="Bellgard S.E."/>
            <person name="Bellgard M.I."/>
        </authorList>
    </citation>
    <scope>NUCLEOTIDE SEQUENCE</scope>
    <source>
        <tissue evidence="2">Shoot tissue taken approximately 20 cm above the soil surface</tissue>
    </source>
</reference>
<organism evidence="2">
    <name type="scientific">Arundo donax</name>
    <name type="common">Giant reed</name>
    <name type="synonym">Donax arundinaceus</name>
    <dbReference type="NCBI Taxonomy" id="35708"/>
    <lineage>
        <taxon>Eukaryota</taxon>
        <taxon>Viridiplantae</taxon>
        <taxon>Streptophyta</taxon>
        <taxon>Embryophyta</taxon>
        <taxon>Tracheophyta</taxon>
        <taxon>Spermatophyta</taxon>
        <taxon>Magnoliopsida</taxon>
        <taxon>Liliopsida</taxon>
        <taxon>Poales</taxon>
        <taxon>Poaceae</taxon>
        <taxon>PACMAD clade</taxon>
        <taxon>Arundinoideae</taxon>
        <taxon>Arundineae</taxon>
        <taxon>Arundo</taxon>
    </lineage>
</organism>
<protein>
    <submittedName>
        <fullName evidence="2">Uncharacterized protein</fullName>
    </submittedName>
</protein>
<name>A0A0A9CQF1_ARUDO</name>
<feature type="region of interest" description="Disordered" evidence="1">
    <location>
        <begin position="81"/>
        <end position="102"/>
    </location>
</feature>
<evidence type="ECO:0000313" key="2">
    <source>
        <dbReference type="EMBL" id="JAD77836.1"/>
    </source>
</evidence>
<accession>A0A0A9CQF1</accession>
<evidence type="ECO:0000256" key="1">
    <source>
        <dbReference type="SAM" id="MobiDB-lite"/>
    </source>
</evidence>
<dbReference type="EMBL" id="GBRH01220059">
    <property type="protein sequence ID" value="JAD77836.1"/>
    <property type="molecule type" value="Transcribed_RNA"/>
</dbReference>
<reference evidence="2" key="1">
    <citation type="submission" date="2014-09" db="EMBL/GenBank/DDBJ databases">
        <authorList>
            <person name="Magalhaes I.L.F."/>
            <person name="Oliveira U."/>
            <person name="Santos F.R."/>
            <person name="Vidigal T.H.D.A."/>
            <person name="Brescovit A.D."/>
            <person name="Santos A.J."/>
        </authorList>
    </citation>
    <scope>NUCLEOTIDE SEQUENCE</scope>
    <source>
        <tissue evidence="2">Shoot tissue taken approximately 20 cm above the soil surface</tissue>
    </source>
</reference>
<proteinExistence type="predicted"/>
<sequence length="102" mass="11425">MSKFCYDELKICIEVVQESSGQVFVYLWCLVTIGKREPFSSDRSAGEAAVRLPEMSNCCSLQRRTTVSFIYRWCGCSLIPGDGGSRGASDAVLRPVTRKYKE</sequence>